<feature type="transmembrane region" description="Helical" evidence="1">
    <location>
        <begin position="20"/>
        <end position="47"/>
    </location>
</feature>
<reference evidence="2" key="1">
    <citation type="submission" date="2023-07" db="EMBL/GenBank/DDBJ databases">
        <authorList>
            <consortium name="CYATHOMIX"/>
        </authorList>
    </citation>
    <scope>NUCLEOTIDE SEQUENCE</scope>
    <source>
        <strain evidence="2">N/A</strain>
    </source>
</reference>
<gene>
    <name evidence="2" type="ORF">CYNAS_LOCUS9546</name>
</gene>
<protein>
    <submittedName>
        <fullName evidence="2">Uncharacterized protein</fullName>
    </submittedName>
</protein>
<proteinExistence type="predicted"/>
<keyword evidence="1" id="KW-1133">Transmembrane helix</keyword>
<sequence length="206" mass="23347">MPEELSAFSTSILMQLGQNLVPATMLLLAIIAILASLGFAFVLVAFLKQKRTSGHVAVKPRYQPFSPARCGIAKKEDRYVLAWEHTQPLTYWLFSSSKSEPTMTSPPELTSSIGLRSSIVVSYSFRSGGTVPQTRLYHHIPSTLLRAPDVTLDWDQCDICCLWCSSDRACVARQLDTRCWIWTQASKNDLEWPFWAITTIDRRFRD</sequence>
<dbReference type="AlphaFoldDB" id="A0AA36GSY8"/>
<evidence type="ECO:0000313" key="2">
    <source>
        <dbReference type="EMBL" id="CAJ0597563.1"/>
    </source>
</evidence>
<keyword evidence="1" id="KW-0812">Transmembrane</keyword>
<dbReference type="Proteomes" id="UP001176961">
    <property type="component" value="Unassembled WGS sequence"/>
</dbReference>
<accession>A0AA36GSY8</accession>
<evidence type="ECO:0000313" key="3">
    <source>
        <dbReference type="Proteomes" id="UP001176961"/>
    </source>
</evidence>
<name>A0AA36GSY8_CYLNA</name>
<dbReference type="EMBL" id="CATQJL010000223">
    <property type="protein sequence ID" value="CAJ0597563.1"/>
    <property type="molecule type" value="Genomic_DNA"/>
</dbReference>
<comment type="caution">
    <text evidence="2">The sequence shown here is derived from an EMBL/GenBank/DDBJ whole genome shotgun (WGS) entry which is preliminary data.</text>
</comment>
<evidence type="ECO:0000256" key="1">
    <source>
        <dbReference type="SAM" id="Phobius"/>
    </source>
</evidence>
<organism evidence="2 3">
    <name type="scientific">Cylicocyclus nassatus</name>
    <name type="common">Nematode worm</name>
    <dbReference type="NCBI Taxonomy" id="53992"/>
    <lineage>
        <taxon>Eukaryota</taxon>
        <taxon>Metazoa</taxon>
        <taxon>Ecdysozoa</taxon>
        <taxon>Nematoda</taxon>
        <taxon>Chromadorea</taxon>
        <taxon>Rhabditida</taxon>
        <taxon>Rhabditina</taxon>
        <taxon>Rhabditomorpha</taxon>
        <taxon>Strongyloidea</taxon>
        <taxon>Strongylidae</taxon>
        <taxon>Cylicocyclus</taxon>
    </lineage>
</organism>
<keyword evidence="3" id="KW-1185">Reference proteome</keyword>
<keyword evidence="1" id="KW-0472">Membrane</keyword>